<evidence type="ECO:0000259" key="3">
    <source>
        <dbReference type="PROSITE" id="PS51371"/>
    </source>
</evidence>
<dbReference type="InterPro" id="IPR051257">
    <property type="entry name" value="Diverse_CBS-Domain"/>
</dbReference>
<evidence type="ECO:0000313" key="4">
    <source>
        <dbReference type="EMBL" id="RRJ82229.1"/>
    </source>
</evidence>
<dbReference type="Gene3D" id="3.10.580.10">
    <property type="entry name" value="CBS-domain"/>
    <property type="match status" value="1"/>
</dbReference>
<organism evidence="4 5">
    <name type="scientific">Aestuariirhabdus litorea</name>
    <dbReference type="NCBI Taxonomy" id="2528527"/>
    <lineage>
        <taxon>Bacteria</taxon>
        <taxon>Pseudomonadati</taxon>
        <taxon>Pseudomonadota</taxon>
        <taxon>Gammaproteobacteria</taxon>
        <taxon>Oceanospirillales</taxon>
        <taxon>Aestuariirhabdaceae</taxon>
        <taxon>Aestuariirhabdus</taxon>
    </lineage>
</organism>
<dbReference type="SMART" id="SM00116">
    <property type="entry name" value="CBS"/>
    <property type="match status" value="2"/>
</dbReference>
<keyword evidence="5" id="KW-1185">Reference proteome</keyword>
<dbReference type="PANTHER" id="PTHR43080">
    <property type="entry name" value="CBS DOMAIN-CONTAINING PROTEIN CBSX3, MITOCHONDRIAL"/>
    <property type="match status" value="1"/>
</dbReference>
<name>A0A3P3VKD2_9GAMM</name>
<evidence type="ECO:0000256" key="2">
    <source>
        <dbReference type="PROSITE-ProRule" id="PRU00703"/>
    </source>
</evidence>
<dbReference type="EMBL" id="QWEZ01000003">
    <property type="protein sequence ID" value="RRJ82229.1"/>
    <property type="molecule type" value="Genomic_DNA"/>
</dbReference>
<comment type="caution">
    <text evidence="4">The sequence shown here is derived from an EMBL/GenBank/DDBJ whole genome shotgun (WGS) entry which is preliminary data.</text>
</comment>
<dbReference type="PANTHER" id="PTHR43080:SF2">
    <property type="entry name" value="CBS DOMAIN-CONTAINING PROTEIN"/>
    <property type="match status" value="1"/>
</dbReference>
<reference evidence="4 5" key="2">
    <citation type="submission" date="2018-12" db="EMBL/GenBank/DDBJ databases">
        <title>Simiduia agarivorans gen. nov., sp. nov., a marine, agarolytic bacterium isolated from shallow coastal water from Keelung, Taiwan.</title>
        <authorList>
            <person name="Shieh W.Y."/>
        </authorList>
    </citation>
    <scope>NUCLEOTIDE SEQUENCE [LARGE SCALE GENOMIC DNA]</scope>
    <source>
        <strain evidence="4 5">GTF-13</strain>
    </source>
</reference>
<dbReference type="Proteomes" id="UP000280792">
    <property type="component" value="Unassembled WGS sequence"/>
</dbReference>
<reference evidence="4 5" key="1">
    <citation type="submission" date="2018-08" db="EMBL/GenBank/DDBJ databases">
        <authorList>
            <person name="Khan S.A."/>
        </authorList>
    </citation>
    <scope>NUCLEOTIDE SEQUENCE [LARGE SCALE GENOMIC DNA]</scope>
    <source>
        <strain evidence="4 5">GTF-13</strain>
    </source>
</reference>
<evidence type="ECO:0000256" key="1">
    <source>
        <dbReference type="ARBA" id="ARBA00023122"/>
    </source>
</evidence>
<accession>A0A3P3VKD2</accession>
<protein>
    <submittedName>
        <fullName evidence="4">CBS domain-containing protein</fullName>
    </submittedName>
</protein>
<gene>
    <name evidence="4" type="ORF">D0544_16925</name>
</gene>
<dbReference type="AlphaFoldDB" id="A0A3P3VKD2"/>
<sequence length="148" mass="16317">MQAQTVADIMTREVISCVESDSLKLVNGLMTQHNIRHLPVLDSSSGNFLGLLSQKHLLREAFYLAKSSGEVDLANFGNQIRVEEVYSSGVVTATPNTPLEEAGRFFLNSKHGCLPVLEQERLVGMVTSVDFVRLCVDLLKERNRPAAS</sequence>
<feature type="domain" description="CBS" evidence="3">
    <location>
        <begin position="10"/>
        <end position="67"/>
    </location>
</feature>
<keyword evidence="1 2" id="KW-0129">CBS domain</keyword>
<dbReference type="InterPro" id="IPR000644">
    <property type="entry name" value="CBS_dom"/>
</dbReference>
<dbReference type="SUPFAM" id="SSF54631">
    <property type="entry name" value="CBS-domain pair"/>
    <property type="match status" value="1"/>
</dbReference>
<dbReference type="InterPro" id="IPR046342">
    <property type="entry name" value="CBS_dom_sf"/>
</dbReference>
<dbReference type="RefSeq" id="WP_125018451.1">
    <property type="nucleotide sequence ID" value="NZ_QWEZ01000003.1"/>
</dbReference>
<dbReference type="PROSITE" id="PS51371">
    <property type="entry name" value="CBS"/>
    <property type="match status" value="2"/>
</dbReference>
<dbReference type="CDD" id="cd04584">
    <property type="entry name" value="CBS_pair_AcuB_like"/>
    <property type="match status" value="1"/>
</dbReference>
<dbReference type="Pfam" id="PF00571">
    <property type="entry name" value="CBS"/>
    <property type="match status" value="2"/>
</dbReference>
<evidence type="ECO:0000313" key="5">
    <source>
        <dbReference type="Proteomes" id="UP000280792"/>
    </source>
</evidence>
<feature type="domain" description="CBS" evidence="3">
    <location>
        <begin position="86"/>
        <end position="141"/>
    </location>
</feature>
<proteinExistence type="predicted"/>